<keyword evidence="8" id="KW-0255">Endonuclease</keyword>
<sequence length="112" mass="12292">MYAFEIAFGFIFVKGSCSIAYILQPNCTGICKIDSYLTGLSPKAYVVFVGREPGVYERWSDASKQVSGFSGSCYKGFETKEDAEEAFRSFAQAPNATRVEDAEEALLIEPSS</sequence>
<dbReference type="EC" id="3.1.26.4" evidence="4"/>
<comment type="cofactor">
    <cofactor evidence="1">
        <name>Mg(2+)</name>
        <dbReference type="ChEBI" id="CHEBI:18420"/>
    </cofactor>
</comment>
<protein>
    <recommendedName>
        <fullName evidence="5">Ribonuclease H</fullName>
        <ecNumber evidence="4">3.1.26.4</ecNumber>
    </recommendedName>
</protein>
<dbReference type="SUPFAM" id="SSF55658">
    <property type="entry name" value="L9 N-domain-like"/>
    <property type="match status" value="1"/>
</dbReference>
<evidence type="ECO:0000256" key="7">
    <source>
        <dbReference type="ARBA" id="ARBA00022723"/>
    </source>
</evidence>
<dbReference type="GO" id="GO:0004523">
    <property type="term" value="F:RNA-DNA hybrid ribonuclease activity"/>
    <property type="evidence" value="ECO:0007669"/>
    <property type="project" value="UniProtKB-EC"/>
</dbReference>
<gene>
    <name evidence="12" type="ORF">F511_04873</name>
</gene>
<dbReference type="Gene3D" id="3.40.970.10">
    <property type="entry name" value="Ribonuclease H1, N-terminal domain"/>
    <property type="match status" value="1"/>
</dbReference>
<dbReference type="Proteomes" id="UP000250235">
    <property type="component" value="Unassembled WGS sequence"/>
</dbReference>
<evidence type="ECO:0000256" key="4">
    <source>
        <dbReference type="ARBA" id="ARBA00012180"/>
    </source>
</evidence>
<dbReference type="EMBL" id="KV005015">
    <property type="protein sequence ID" value="KZV34899.1"/>
    <property type="molecule type" value="Genomic_DNA"/>
</dbReference>
<keyword evidence="7" id="KW-0479">Metal-binding</keyword>
<keyword evidence="10" id="KW-0460">Magnesium</keyword>
<keyword evidence="13" id="KW-1185">Reference proteome</keyword>
<evidence type="ECO:0000259" key="11">
    <source>
        <dbReference type="Pfam" id="PF01693"/>
    </source>
</evidence>
<evidence type="ECO:0000313" key="13">
    <source>
        <dbReference type="Proteomes" id="UP000250235"/>
    </source>
</evidence>
<evidence type="ECO:0000256" key="10">
    <source>
        <dbReference type="ARBA" id="ARBA00022842"/>
    </source>
</evidence>
<dbReference type="InterPro" id="IPR037056">
    <property type="entry name" value="RNase_H1_N_sf"/>
</dbReference>
<evidence type="ECO:0000256" key="2">
    <source>
        <dbReference type="ARBA" id="ARBA00004065"/>
    </source>
</evidence>
<evidence type="ECO:0000256" key="1">
    <source>
        <dbReference type="ARBA" id="ARBA00001946"/>
    </source>
</evidence>
<accession>A0A2Z7BK76</accession>
<evidence type="ECO:0000256" key="9">
    <source>
        <dbReference type="ARBA" id="ARBA00022801"/>
    </source>
</evidence>
<name>A0A2Z7BK76_9LAMI</name>
<proteinExistence type="inferred from homology"/>
<dbReference type="AlphaFoldDB" id="A0A2Z7BK76"/>
<dbReference type="OrthoDB" id="1922118at2759"/>
<dbReference type="InterPro" id="IPR009027">
    <property type="entry name" value="Ribosomal_bL9/RNase_H1_N"/>
</dbReference>
<dbReference type="InterPro" id="IPR011320">
    <property type="entry name" value="RNase_H1_N"/>
</dbReference>
<evidence type="ECO:0000256" key="6">
    <source>
        <dbReference type="ARBA" id="ARBA00022722"/>
    </source>
</evidence>
<comment type="function">
    <text evidence="2">Endonuclease that specifically degrades the RNA of RNA-DNA hybrids.</text>
</comment>
<organism evidence="12 13">
    <name type="scientific">Dorcoceras hygrometricum</name>
    <dbReference type="NCBI Taxonomy" id="472368"/>
    <lineage>
        <taxon>Eukaryota</taxon>
        <taxon>Viridiplantae</taxon>
        <taxon>Streptophyta</taxon>
        <taxon>Embryophyta</taxon>
        <taxon>Tracheophyta</taxon>
        <taxon>Spermatophyta</taxon>
        <taxon>Magnoliopsida</taxon>
        <taxon>eudicotyledons</taxon>
        <taxon>Gunneridae</taxon>
        <taxon>Pentapetalae</taxon>
        <taxon>asterids</taxon>
        <taxon>lamiids</taxon>
        <taxon>Lamiales</taxon>
        <taxon>Gesneriaceae</taxon>
        <taxon>Didymocarpoideae</taxon>
        <taxon>Trichosporeae</taxon>
        <taxon>Loxocarpinae</taxon>
        <taxon>Dorcoceras</taxon>
    </lineage>
</organism>
<evidence type="ECO:0000256" key="8">
    <source>
        <dbReference type="ARBA" id="ARBA00022759"/>
    </source>
</evidence>
<evidence type="ECO:0000256" key="5">
    <source>
        <dbReference type="ARBA" id="ARBA00017721"/>
    </source>
</evidence>
<dbReference type="GO" id="GO:0046872">
    <property type="term" value="F:metal ion binding"/>
    <property type="evidence" value="ECO:0007669"/>
    <property type="project" value="UniProtKB-KW"/>
</dbReference>
<dbReference type="FunFam" id="3.40.970.10:FF:000002">
    <property type="entry name" value="Ribonuclease H"/>
    <property type="match status" value="1"/>
</dbReference>
<evidence type="ECO:0000256" key="3">
    <source>
        <dbReference type="ARBA" id="ARBA00005300"/>
    </source>
</evidence>
<reference evidence="12 13" key="1">
    <citation type="journal article" date="2015" name="Proc. Natl. Acad. Sci. U.S.A.">
        <title>The resurrection genome of Boea hygrometrica: A blueprint for survival of dehydration.</title>
        <authorList>
            <person name="Xiao L."/>
            <person name="Yang G."/>
            <person name="Zhang L."/>
            <person name="Yang X."/>
            <person name="Zhao S."/>
            <person name="Ji Z."/>
            <person name="Zhou Q."/>
            <person name="Hu M."/>
            <person name="Wang Y."/>
            <person name="Chen M."/>
            <person name="Xu Y."/>
            <person name="Jin H."/>
            <person name="Xiao X."/>
            <person name="Hu G."/>
            <person name="Bao F."/>
            <person name="Hu Y."/>
            <person name="Wan P."/>
            <person name="Li L."/>
            <person name="Deng X."/>
            <person name="Kuang T."/>
            <person name="Xiang C."/>
            <person name="Zhu J.K."/>
            <person name="Oliver M.J."/>
            <person name="He Y."/>
        </authorList>
    </citation>
    <scope>NUCLEOTIDE SEQUENCE [LARGE SCALE GENOMIC DNA]</scope>
    <source>
        <strain evidence="13">cv. XS01</strain>
    </source>
</reference>
<dbReference type="Pfam" id="PF01693">
    <property type="entry name" value="Cauli_VI"/>
    <property type="match status" value="1"/>
</dbReference>
<evidence type="ECO:0000313" key="12">
    <source>
        <dbReference type="EMBL" id="KZV34899.1"/>
    </source>
</evidence>
<keyword evidence="9" id="KW-0378">Hydrolase</keyword>
<comment type="similarity">
    <text evidence="3">Belongs to the RNase H family.</text>
</comment>
<feature type="domain" description="Ribonuclease H1 N-terminal" evidence="11">
    <location>
        <begin position="43"/>
        <end position="85"/>
    </location>
</feature>
<keyword evidence="6" id="KW-0540">Nuclease</keyword>